<protein>
    <submittedName>
        <fullName evidence="1">Uncharacterized protein</fullName>
    </submittedName>
</protein>
<gene>
    <name evidence="1" type="ORF">LJ656_32980</name>
</gene>
<organism evidence="1 2">
    <name type="scientific">Paraburkholderia sejongensis</name>
    <dbReference type="NCBI Taxonomy" id="2886946"/>
    <lineage>
        <taxon>Bacteria</taxon>
        <taxon>Pseudomonadati</taxon>
        <taxon>Pseudomonadota</taxon>
        <taxon>Betaproteobacteria</taxon>
        <taxon>Burkholderiales</taxon>
        <taxon>Burkholderiaceae</taxon>
        <taxon>Paraburkholderia</taxon>
    </lineage>
</organism>
<dbReference type="RefSeq" id="WP_230513635.1">
    <property type="nucleotide sequence ID" value="NZ_JAJITD010000027.1"/>
</dbReference>
<dbReference type="Proteomes" id="UP001431019">
    <property type="component" value="Unassembled WGS sequence"/>
</dbReference>
<name>A0ABS8K676_9BURK</name>
<comment type="caution">
    <text evidence="1">The sequence shown here is derived from an EMBL/GenBank/DDBJ whole genome shotgun (WGS) entry which is preliminary data.</text>
</comment>
<proteinExistence type="predicted"/>
<evidence type="ECO:0000313" key="2">
    <source>
        <dbReference type="Proteomes" id="UP001431019"/>
    </source>
</evidence>
<keyword evidence="2" id="KW-1185">Reference proteome</keyword>
<sequence length="58" mass="6636">MRQLVVHHREKVLPSRAVSTRTTHEYHLDCFSLPLLVRDPEPGDIIAMIEGVRVSISE</sequence>
<accession>A0ABS8K676</accession>
<evidence type="ECO:0000313" key="1">
    <source>
        <dbReference type="EMBL" id="MCC8397378.1"/>
    </source>
</evidence>
<dbReference type="EMBL" id="JAJITD010000027">
    <property type="protein sequence ID" value="MCC8397378.1"/>
    <property type="molecule type" value="Genomic_DNA"/>
</dbReference>
<reference evidence="1 2" key="1">
    <citation type="submission" date="2021-11" db="EMBL/GenBank/DDBJ databases">
        <authorList>
            <person name="Oh E.-T."/>
            <person name="Kim S.-B."/>
        </authorList>
    </citation>
    <scope>NUCLEOTIDE SEQUENCE [LARGE SCALE GENOMIC DNA]</scope>
    <source>
        <strain evidence="1 2">MMS20-SJTR3</strain>
    </source>
</reference>